<keyword evidence="1" id="KW-1133">Transmembrane helix</keyword>
<comment type="caution">
    <text evidence="2">The sequence shown here is derived from an EMBL/GenBank/DDBJ whole genome shotgun (WGS) entry which is preliminary data.</text>
</comment>
<dbReference type="AlphaFoldDB" id="A0ABD5WHQ4"/>
<evidence type="ECO:0000256" key="1">
    <source>
        <dbReference type="SAM" id="Phobius"/>
    </source>
</evidence>
<dbReference type="InterPro" id="IPR045919">
    <property type="entry name" value="DUF6338"/>
</dbReference>
<evidence type="ECO:0000313" key="2">
    <source>
        <dbReference type="EMBL" id="MFC7078970.1"/>
    </source>
</evidence>
<accession>A0ABD5WHQ4</accession>
<keyword evidence="3" id="KW-1185">Reference proteome</keyword>
<dbReference type="Proteomes" id="UP001596407">
    <property type="component" value="Unassembled WGS sequence"/>
</dbReference>
<organism evidence="2 3">
    <name type="scientific">Halorussus caseinilyticus</name>
    <dbReference type="NCBI Taxonomy" id="3034025"/>
    <lineage>
        <taxon>Archaea</taxon>
        <taxon>Methanobacteriati</taxon>
        <taxon>Methanobacteriota</taxon>
        <taxon>Stenosarchaea group</taxon>
        <taxon>Halobacteria</taxon>
        <taxon>Halobacteriales</taxon>
        <taxon>Haladaptataceae</taxon>
        <taxon>Halorussus</taxon>
    </lineage>
</organism>
<dbReference type="Pfam" id="PF19865">
    <property type="entry name" value="DUF6338"/>
    <property type="match status" value="1"/>
</dbReference>
<reference evidence="2 3" key="1">
    <citation type="journal article" date="2019" name="Int. J. Syst. Evol. Microbiol.">
        <title>The Global Catalogue of Microorganisms (GCM) 10K type strain sequencing project: providing services to taxonomists for standard genome sequencing and annotation.</title>
        <authorList>
            <consortium name="The Broad Institute Genomics Platform"/>
            <consortium name="The Broad Institute Genome Sequencing Center for Infectious Disease"/>
            <person name="Wu L."/>
            <person name="Ma J."/>
        </authorList>
    </citation>
    <scope>NUCLEOTIDE SEQUENCE [LARGE SCALE GENOMIC DNA]</scope>
    <source>
        <strain evidence="2 3">DT72</strain>
    </source>
</reference>
<dbReference type="RefSeq" id="WP_382208626.1">
    <property type="nucleotide sequence ID" value="NZ_JBHSZH010000001.1"/>
</dbReference>
<sequence>MYAERRLDTLDRWDKLGYVLVGGVLSALVLVGVFRLLSDGPKLKGSNVGEVTILAMLIGVSIQSLIAAGVGLGVGILRYKRGDDLSDRMEETIRNWSGEVGRKFDDREEPWELVVDNVRDQEIEVVTAEGQKLVGYVARFSSTPDKRSLVLSPIEPENQEKIGRENTEANSIYVHDADISHITFINREADDEYADMLPKGDVELPDDGPED</sequence>
<feature type="transmembrane region" description="Helical" evidence="1">
    <location>
        <begin position="54"/>
        <end position="79"/>
    </location>
</feature>
<gene>
    <name evidence="2" type="ORF">ACFQJ6_01330</name>
</gene>
<dbReference type="EMBL" id="JBHSZH010000001">
    <property type="protein sequence ID" value="MFC7078970.1"/>
    <property type="molecule type" value="Genomic_DNA"/>
</dbReference>
<protein>
    <submittedName>
        <fullName evidence="2">DUF6338 family protein</fullName>
    </submittedName>
</protein>
<evidence type="ECO:0000313" key="3">
    <source>
        <dbReference type="Proteomes" id="UP001596407"/>
    </source>
</evidence>
<name>A0ABD5WHQ4_9EURY</name>
<keyword evidence="1" id="KW-0472">Membrane</keyword>
<proteinExistence type="predicted"/>
<keyword evidence="1" id="KW-0812">Transmembrane</keyword>
<feature type="transmembrane region" description="Helical" evidence="1">
    <location>
        <begin position="16"/>
        <end position="34"/>
    </location>
</feature>